<dbReference type="Proteomes" id="UP001064048">
    <property type="component" value="Chromosome 18"/>
</dbReference>
<evidence type="ECO:0000313" key="1">
    <source>
        <dbReference type="EMBL" id="KAI8438070.1"/>
    </source>
</evidence>
<protein>
    <submittedName>
        <fullName evidence="1">Uncharacterized protein</fullName>
    </submittedName>
</protein>
<gene>
    <name evidence="1" type="ORF">MSG28_010714</name>
</gene>
<comment type="caution">
    <text evidence="1">The sequence shown here is derived from an EMBL/GenBank/DDBJ whole genome shotgun (WGS) entry which is preliminary data.</text>
</comment>
<keyword evidence="2" id="KW-1185">Reference proteome</keyword>
<evidence type="ECO:0000313" key="2">
    <source>
        <dbReference type="Proteomes" id="UP001064048"/>
    </source>
</evidence>
<name>A0ACC0KP40_CHOFU</name>
<organism evidence="1 2">
    <name type="scientific">Choristoneura fumiferana</name>
    <name type="common">Spruce budworm moth</name>
    <name type="synonym">Archips fumiferana</name>
    <dbReference type="NCBI Taxonomy" id="7141"/>
    <lineage>
        <taxon>Eukaryota</taxon>
        <taxon>Metazoa</taxon>
        <taxon>Ecdysozoa</taxon>
        <taxon>Arthropoda</taxon>
        <taxon>Hexapoda</taxon>
        <taxon>Insecta</taxon>
        <taxon>Pterygota</taxon>
        <taxon>Neoptera</taxon>
        <taxon>Endopterygota</taxon>
        <taxon>Lepidoptera</taxon>
        <taxon>Glossata</taxon>
        <taxon>Ditrysia</taxon>
        <taxon>Tortricoidea</taxon>
        <taxon>Tortricidae</taxon>
        <taxon>Tortricinae</taxon>
        <taxon>Choristoneura</taxon>
    </lineage>
</organism>
<proteinExistence type="predicted"/>
<reference evidence="1 2" key="1">
    <citation type="journal article" date="2022" name="Genome Biol. Evol.">
        <title>The Spruce Budworm Genome: Reconstructing the Evolutionary History of Antifreeze Proteins.</title>
        <authorList>
            <person name="Beliveau C."/>
            <person name="Gagne P."/>
            <person name="Picq S."/>
            <person name="Vernygora O."/>
            <person name="Keeling C.I."/>
            <person name="Pinkney K."/>
            <person name="Doucet D."/>
            <person name="Wen F."/>
            <person name="Johnston J.S."/>
            <person name="Maaroufi H."/>
            <person name="Boyle B."/>
            <person name="Laroche J."/>
            <person name="Dewar K."/>
            <person name="Juretic N."/>
            <person name="Blackburn G."/>
            <person name="Nisole A."/>
            <person name="Brunet B."/>
            <person name="Brandao M."/>
            <person name="Lumley L."/>
            <person name="Duan J."/>
            <person name="Quan G."/>
            <person name="Lucarotti C.J."/>
            <person name="Roe A.D."/>
            <person name="Sperling F.A.H."/>
            <person name="Levesque R.C."/>
            <person name="Cusson M."/>
        </authorList>
    </citation>
    <scope>NUCLEOTIDE SEQUENCE [LARGE SCALE GENOMIC DNA]</scope>
    <source>
        <strain evidence="1">Glfc:IPQL:Cfum</strain>
    </source>
</reference>
<dbReference type="EMBL" id="CM046118">
    <property type="protein sequence ID" value="KAI8438070.1"/>
    <property type="molecule type" value="Genomic_DNA"/>
</dbReference>
<accession>A0ACC0KP40</accession>
<sequence>MKSVLILLVVLAAVVAAPQRPTLQSGPTDTGSQPFIEEVVVESVLQVRAPAGRQARTNTRTDLAQGSRVAEKN</sequence>